<feature type="chain" id="PRO_5007878003" evidence="1">
    <location>
        <begin position="21"/>
        <end position="299"/>
    </location>
</feature>
<keyword evidence="1" id="KW-0732">Signal</keyword>
<organism evidence="2 3">
    <name type="scientific">Colletotrichum tofieldiae</name>
    <dbReference type="NCBI Taxonomy" id="708197"/>
    <lineage>
        <taxon>Eukaryota</taxon>
        <taxon>Fungi</taxon>
        <taxon>Dikarya</taxon>
        <taxon>Ascomycota</taxon>
        <taxon>Pezizomycotina</taxon>
        <taxon>Sordariomycetes</taxon>
        <taxon>Hypocreomycetidae</taxon>
        <taxon>Glomerellales</taxon>
        <taxon>Glomerellaceae</taxon>
        <taxon>Colletotrichum</taxon>
        <taxon>Colletotrichum spaethianum species complex</taxon>
    </lineage>
</organism>
<sequence length="299" mass="33168">MKFFRSVTCALLAASQCAMAMPVAEFPDTSVVEYRTLNEAQTVKDVLEKRINCRSILAGIRSIGTSRAVVVFMVWGGDLAAAVCRLRGGQNCEDWALVIKLGFTMIYAMSDNTNGAVPEKRDGELDYTDTMRALWEQKFIDSGLTYDSIEVLPFDPEAAALDKRNGEPKLLGRIYFSGIVDDAGNKHEIIANHFEGNNTVLNLPGLNQATLASRDLSKRVDGAGFKISYTTRGHSLLTRSHQQEMSAMFASSWAIHSEMDSMDDFIGFAETDRHANFYFRIIPELRGFGLNYESVDICG</sequence>
<accession>A0A166NX81</accession>
<evidence type="ECO:0000313" key="3">
    <source>
        <dbReference type="Proteomes" id="UP000076552"/>
    </source>
</evidence>
<feature type="signal peptide" evidence="1">
    <location>
        <begin position="1"/>
        <end position="20"/>
    </location>
</feature>
<evidence type="ECO:0000313" key="2">
    <source>
        <dbReference type="EMBL" id="KZL66149.1"/>
    </source>
</evidence>
<feature type="non-terminal residue" evidence="2">
    <location>
        <position position="299"/>
    </location>
</feature>
<dbReference type="EMBL" id="LFIV01000187">
    <property type="protein sequence ID" value="KZL66149.1"/>
    <property type="molecule type" value="Genomic_DNA"/>
</dbReference>
<name>A0A166NX81_9PEZI</name>
<dbReference type="Proteomes" id="UP000076552">
    <property type="component" value="Unassembled WGS sequence"/>
</dbReference>
<keyword evidence="3" id="KW-1185">Reference proteome</keyword>
<gene>
    <name evidence="2" type="ORF">CT0861_11227</name>
</gene>
<dbReference type="AlphaFoldDB" id="A0A166NX81"/>
<protein>
    <submittedName>
        <fullName evidence="2">Uncharacterized protein</fullName>
    </submittedName>
</protein>
<reference evidence="2 3" key="1">
    <citation type="submission" date="2015-06" db="EMBL/GenBank/DDBJ databases">
        <title>Survival trade-offs in plant roots during colonization by closely related pathogenic and mutualistic fungi.</title>
        <authorList>
            <person name="Hacquard S."/>
            <person name="Kracher B."/>
            <person name="Hiruma K."/>
            <person name="Weinman A."/>
            <person name="Muench P."/>
            <person name="Garrido Oter R."/>
            <person name="Ver Loren van Themaat E."/>
            <person name="Dallerey J.-F."/>
            <person name="Damm U."/>
            <person name="Henrissat B."/>
            <person name="Lespinet O."/>
            <person name="Thon M."/>
            <person name="Kemen E."/>
            <person name="McHardy A.C."/>
            <person name="Schulze-Lefert P."/>
            <person name="O'Connell R.J."/>
        </authorList>
    </citation>
    <scope>NUCLEOTIDE SEQUENCE [LARGE SCALE GENOMIC DNA]</scope>
    <source>
        <strain evidence="2 3">0861</strain>
    </source>
</reference>
<proteinExistence type="predicted"/>
<comment type="caution">
    <text evidence="2">The sequence shown here is derived from an EMBL/GenBank/DDBJ whole genome shotgun (WGS) entry which is preliminary data.</text>
</comment>
<evidence type="ECO:0000256" key="1">
    <source>
        <dbReference type="SAM" id="SignalP"/>
    </source>
</evidence>